<dbReference type="SUPFAM" id="SSF48008">
    <property type="entry name" value="GntR ligand-binding domain-like"/>
    <property type="match status" value="1"/>
</dbReference>
<keyword evidence="2" id="KW-0238">DNA-binding</keyword>
<evidence type="ECO:0000259" key="4">
    <source>
        <dbReference type="PROSITE" id="PS50949"/>
    </source>
</evidence>
<evidence type="ECO:0000313" key="5">
    <source>
        <dbReference type="EMBL" id="MDB1125089.1"/>
    </source>
</evidence>
<dbReference type="InterPro" id="IPR011711">
    <property type="entry name" value="GntR_C"/>
</dbReference>
<evidence type="ECO:0000313" key="6">
    <source>
        <dbReference type="Proteomes" id="UP001210678"/>
    </source>
</evidence>
<dbReference type="PANTHER" id="PTHR43537:SF24">
    <property type="entry name" value="GLUCONATE OPERON TRANSCRIPTIONAL REPRESSOR"/>
    <property type="match status" value="1"/>
</dbReference>
<dbReference type="InterPro" id="IPR036390">
    <property type="entry name" value="WH_DNA-bd_sf"/>
</dbReference>
<dbReference type="PANTHER" id="PTHR43537">
    <property type="entry name" value="TRANSCRIPTIONAL REGULATOR, GNTR FAMILY"/>
    <property type="match status" value="1"/>
</dbReference>
<reference evidence="5 6" key="1">
    <citation type="submission" date="2023-01" db="EMBL/GenBank/DDBJ databases">
        <title>Vibrio sp. KJ40-1 sp.nov, isolated from marine algae.</title>
        <authorList>
            <person name="Butt M."/>
            <person name="Kim J.M.J."/>
            <person name="Jeon C.O.C."/>
        </authorList>
    </citation>
    <scope>NUCLEOTIDE SEQUENCE [LARGE SCALE GENOMIC DNA]</scope>
    <source>
        <strain evidence="5 6">KJ40-1</strain>
    </source>
</reference>
<organism evidence="5 6">
    <name type="scientific">Vibrio algarum</name>
    <dbReference type="NCBI Taxonomy" id="3020714"/>
    <lineage>
        <taxon>Bacteria</taxon>
        <taxon>Pseudomonadati</taxon>
        <taxon>Pseudomonadota</taxon>
        <taxon>Gammaproteobacteria</taxon>
        <taxon>Vibrionales</taxon>
        <taxon>Vibrionaceae</taxon>
        <taxon>Vibrio</taxon>
    </lineage>
</organism>
<dbReference type="InterPro" id="IPR036388">
    <property type="entry name" value="WH-like_DNA-bd_sf"/>
</dbReference>
<comment type="caution">
    <text evidence="5">The sequence shown here is derived from an EMBL/GenBank/DDBJ whole genome shotgun (WGS) entry which is preliminary data.</text>
</comment>
<keyword evidence="3" id="KW-0804">Transcription</keyword>
<dbReference type="SUPFAM" id="SSF46785">
    <property type="entry name" value="Winged helix' DNA-binding domain"/>
    <property type="match status" value="1"/>
</dbReference>
<accession>A0ABT4YU38</accession>
<gene>
    <name evidence="5" type="ORF">PGX00_16150</name>
</gene>
<dbReference type="InterPro" id="IPR008920">
    <property type="entry name" value="TF_FadR/GntR_C"/>
</dbReference>
<dbReference type="InterPro" id="IPR000524">
    <property type="entry name" value="Tscrpt_reg_HTH_GntR"/>
</dbReference>
<evidence type="ECO:0000256" key="2">
    <source>
        <dbReference type="ARBA" id="ARBA00023125"/>
    </source>
</evidence>
<dbReference type="Pfam" id="PF00392">
    <property type="entry name" value="GntR"/>
    <property type="match status" value="1"/>
</dbReference>
<dbReference type="RefSeq" id="WP_272138479.1">
    <property type="nucleotide sequence ID" value="NZ_JAQLOI010000003.1"/>
</dbReference>
<dbReference type="Gene3D" id="1.10.10.10">
    <property type="entry name" value="Winged helix-like DNA-binding domain superfamily/Winged helix DNA-binding domain"/>
    <property type="match status" value="1"/>
</dbReference>
<evidence type="ECO:0000256" key="3">
    <source>
        <dbReference type="ARBA" id="ARBA00023163"/>
    </source>
</evidence>
<dbReference type="PROSITE" id="PS50949">
    <property type="entry name" value="HTH_GNTR"/>
    <property type="match status" value="1"/>
</dbReference>
<dbReference type="Gene3D" id="1.20.120.530">
    <property type="entry name" value="GntR ligand-binding domain-like"/>
    <property type="match status" value="1"/>
</dbReference>
<dbReference type="Pfam" id="PF07729">
    <property type="entry name" value="FCD"/>
    <property type="match status" value="1"/>
</dbReference>
<dbReference type="Proteomes" id="UP001210678">
    <property type="component" value="Unassembled WGS sequence"/>
</dbReference>
<protein>
    <submittedName>
        <fullName evidence="5">GntR family transcriptional regulator</fullName>
    </submittedName>
</protein>
<keyword evidence="1" id="KW-0805">Transcription regulation</keyword>
<keyword evidence="6" id="KW-1185">Reference proteome</keyword>
<name>A0ABT4YU38_9VIBR</name>
<sequence>MTSTKQKTYEDLKYRIITQQLAPGDLLKDKEIMEQYGIGRTPLRDVFLELQSEGLINRVPRSGTWVAPMDFNFLKQITEVRIGIEGVAAELTASRITEKQLASLKSILEEVEHFEKGGQVNDRALIQLESEFHNIIYSSTGNPQLEKLLRSYQSLGARFWHYLVFSPEQMFEQFKSHHQLLEAIEKKDGSLSKTIAENHIRVYIDIIDRKLGVL</sequence>
<dbReference type="SMART" id="SM00895">
    <property type="entry name" value="FCD"/>
    <property type="match status" value="1"/>
</dbReference>
<proteinExistence type="predicted"/>
<dbReference type="CDD" id="cd07377">
    <property type="entry name" value="WHTH_GntR"/>
    <property type="match status" value="1"/>
</dbReference>
<evidence type="ECO:0000256" key="1">
    <source>
        <dbReference type="ARBA" id="ARBA00023015"/>
    </source>
</evidence>
<dbReference type="SMART" id="SM00345">
    <property type="entry name" value="HTH_GNTR"/>
    <property type="match status" value="1"/>
</dbReference>
<feature type="domain" description="HTH gntR-type" evidence="4">
    <location>
        <begin position="2"/>
        <end position="69"/>
    </location>
</feature>
<dbReference type="EMBL" id="JAQLOI010000003">
    <property type="protein sequence ID" value="MDB1125089.1"/>
    <property type="molecule type" value="Genomic_DNA"/>
</dbReference>